<dbReference type="GO" id="GO:0005737">
    <property type="term" value="C:cytoplasm"/>
    <property type="evidence" value="ECO:0007669"/>
    <property type="project" value="UniProtKB-SubCell"/>
</dbReference>
<reference evidence="3 4" key="1">
    <citation type="journal article" date="2021" name="Hortic Res">
        <title>The domestication of Cucurbita argyrosperma as revealed by the genome of its wild relative.</title>
        <authorList>
            <person name="Barrera-Redondo J."/>
            <person name="Sanchez-de la Vega G."/>
            <person name="Aguirre-Liguori J.A."/>
            <person name="Castellanos-Morales G."/>
            <person name="Gutierrez-Guerrero Y.T."/>
            <person name="Aguirre-Dugua X."/>
            <person name="Aguirre-Planter E."/>
            <person name="Tenaillon M.I."/>
            <person name="Lira-Saade R."/>
            <person name="Eguiarte L.E."/>
        </authorList>
    </citation>
    <scope>NUCLEOTIDE SEQUENCE [LARGE SCALE GENOMIC DNA]</scope>
    <source>
        <strain evidence="3">JBR-2021</strain>
    </source>
</reference>
<evidence type="ECO:0000256" key="1">
    <source>
        <dbReference type="ARBA" id="ARBA00011019"/>
    </source>
</evidence>
<evidence type="ECO:0000313" key="4">
    <source>
        <dbReference type="Proteomes" id="UP000685013"/>
    </source>
</evidence>
<dbReference type="EMBL" id="JAGKQH010000001">
    <property type="protein sequence ID" value="KAG6608251.1"/>
    <property type="molecule type" value="Genomic_DNA"/>
</dbReference>
<dbReference type="InterPro" id="IPR004327">
    <property type="entry name" value="Phstyr_phstse_ac"/>
</dbReference>
<accession>A0AAV6P806</accession>
<comment type="caution">
    <text evidence="3">The sequence shown here is derived from an EMBL/GenBank/DDBJ whole genome shotgun (WGS) entry which is preliminary data.</text>
</comment>
<keyword evidence="2" id="KW-0413">Isomerase</keyword>
<gene>
    <name evidence="3" type="primary">PTPA</name>
    <name evidence="3" type="ORF">SDJN03_01593</name>
</gene>
<dbReference type="Proteomes" id="UP000685013">
    <property type="component" value="Chromosome 1"/>
</dbReference>
<keyword evidence="4" id="KW-1185">Reference proteome</keyword>
<evidence type="ECO:0000256" key="2">
    <source>
        <dbReference type="RuleBase" id="RU361210"/>
    </source>
</evidence>
<proteinExistence type="inferred from homology"/>
<dbReference type="GO" id="GO:0000159">
    <property type="term" value="C:protein phosphatase type 2A complex"/>
    <property type="evidence" value="ECO:0007669"/>
    <property type="project" value="TreeGrafter"/>
</dbReference>
<comment type="catalytic activity">
    <reaction evidence="2">
        <text>[protein]-peptidylproline (omega=180) = [protein]-peptidylproline (omega=0)</text>
        <dbReference type="Rhea" id="RHEA:16237"/>
        <dbReference type="Rhea" id="RHEA-COMP:10747"/>
        <dbReference type="Rhea" id="RHEA-COMP:10748"/>
        <dbReference type="ChEBI" id="CHEBI:83833"/>
        <dbReference type="ChEBI" id="CHEBI:83834"/>
        <dbReference type="EC" id="5.2.1.8"/>
    </reaction>
</comment>
<dbReference type="GO" id="GO:0007052">
    <property type="term" value="P:mitotic spindle organization"/>
    <property type="evidence" value="ECO:0007669"/>
    <property type="project" value="TreeGrafter"/>
</dbReference>
<dbReference type="GO" id="GO:0005634">
    <property type="term" value="C:nucleus"/>
    <property type="evidence" value="ECO:0007669"/>
    <property type="project" value="TreeGrafter"/>
</dbReference>
<name>A0AAV6P806_9ROSI</name>
<dbReference type="GO" id="GO:0008160">
    <property type="term" value="F:protein tyrosine phosphatase activator activity"/>
    <property type="evidence" value="ECO:0007669"/>
    <property type="project" value="TreeGrafter"/>
</dbReference>
<comment type="function">
    <text evidence="2">PPIases accelerate the folding of proteins. It catalyzes the cis-trans isomerization of proline imidic peptide bonds in oligopeptides.</text>
</comment>
<organism evidence="3 4">
    <name type="scientific">Cucurbita argyrosperma subsp. sororia</name>
    <dbReference type="NCBI Taxonomy" id="37648"/>
    <lineage>
        <taxon>Eukaryota</taxon>
        <taxon>Viridiplantae</taxon>
        <taxon>Streptophyta</taxon>
        <taxon>Embryophyta</taxon>
        <taxon>Tracheophyta</taxon>
        <taxon>Spermatophyta</taxon>
        <taxon>Magnoliopsida</taxon>
        <taxon>eudicotyledons</taxon>
        <taxon>Gunneridae</taxon>
        <taxon>Pentapetalae</taxon>
        <taxon>rosids</taxon>
        <taxon>fabids</taxon>
        <taxon>Cucurbitales</taxon>
        <taxon>Cucurbitaceae</taxon>
        <taxon>Cucurbiteae</taxon>
        <taxon>Cucurbita</taxon>
    </lineage>
</organism>
<dbReference type="PANTHER" id="PTHR10012">
    <property type="entry name" value="SERINE/THREONINE-PROTEIN PHOSPHATASE 2A REGULATORY SUBUNIT B"/>
    <property type="match status" value="1"/>
</dbReference>
<dbReference type="GO" id="GO:0003755">
    <property type="term" value="F:peptidyl-prolyl cis-trans isomerase activity"/>
    <property type="evidence" value="ECO:0007669"/>
    <property type="project" value="UniProtKB-KW"/>
</dbReference>
<evidence type="ECO:0000313" key="3">
    <source>
        <dbReference type="EMBL" id="KAG6608251.1"/>
    </source>
</evidence>
<dbReference type="Pfam" id="PF03095">
    <property type="entry name" value="PTPA"/>
    <property type="match status" value="1"/>
</dbReference>
<dbReference type="AlphaFoldDB" id="A0AAV6P806"/>
<protein>
    <recommendedName>
        <fullName evidence="2">Serine/threonine-protein phosphatase 2A activator</fullName>
        <ecNumber evidence="2">5.2.1.8</ecNumber>
    </recommendedName>
    <alternativeName>
        <fullName evidence="2">Phosphotyrosyl phosphatase activator</fullName>
    </alternativeName>
</protein>
<dbReference type="PANTHER" id="PTHR10012:SF0">
    <property type="entry name" value="SERINE_THREONINE-PROTEIN PHOSPHATASE 2A ACTIVATOR"/>
    <property type="match status" value="1"/>
</dbReference>
<keyword evidence="2" id="KW-0697">Rotamase</keyword>
<keyword evidence="2" id="KW-0963">Cytoplasm</keyword>
<feature type="non-terminal residue" evidence="3">
    <location>
        <position position="1"/>
    </location>
</feature>
<dbReference type="EC" id="5.2.1.8" evidence="2"/>
<comment type="similarity">
    <text evidence="1 2">Belongs to the PTPA-type PPIase family.</text>
</comment>
<comment type="subcellular location">
    <subcellularLocation>
        <location evidence="2">Cytoplasm</location>
    </subcellularLocation>
</comment>
<sequence length="339" mass="38406">MALCSKTRRRIPIFQRPPSPETLVFILSKKILSRNFVEIMDYDDLKSPEFLNPSPIFLPPTHRPTPVASIPANNRSSQSIIFSPVPQPQRVSVVPPHYHFQAPYKRIHSPDDIHHFHDSDSGRNFLGFIVAVSESARCRRISDSCFQFDNVNSIVSILDALIRWVDEIPPAHMETSRIEHGMRGWWETAILFMFRFLHENLQSAAIEIVPYFTDSFGKSSRIDYGTGHENEFRGLVVLLGKIGGNQGGGLPGCVNEEMAAGYGSHYAALSLWMAHQMELDGRARLICKGILSDEWQDYASLEQKRGPILESSVGKEERKKRVLFPSCFPFPQVLVELSQ</sequence>